<evidence type="ECO:0000259" key="5">
    <source>
        <dbReference type="PROSITE" id="PS51764"/>
    </source>
</evidence>
<comment type="similarity">
    <text evidence="1 4">Belongs to the glycosyl hydrolase 26 family.</text>
</comment>
<dbReference type="AlphaFoldDB" id="A0A1S1Z2X4"/>
<dbReference type="Pfam" id="PF02156">
    <property type="entry name" value="Glyco_hydro_26"/>
    <property type="match status" value="1"/>
</dbReference>
<comment type="caution">
    <text evidence="6">The sequence shown here is derived from an EMBL/GenBank/DDBJ whole genome shotgun (WGS) entry which is preliminary data.</text>
</comment>
<gene>
    <name evidence="6" type="ORF">NH26_15375</name>
</gene>
<protein>
    <submittedName>
        <fullName evidence="6">Endo-1,3-beta-xylanase</fullName>
    </submittedName>
</protein>
<keyword evidence="2 4" id="KW-0378">Hydrolase</keyword>
<dbReference type="Gene3D" id="3.20.20.80">
    <property type="entry name" value="Glycosidases"/>
    <property type="match status" value="1"/>
</dbReference>
<keyword evidence="3 4" id="KW-0326">Glycosidase</keyword>
<feature type="domain" description="GH26" evidence="5">
    <location>
        <begin position="39"/>
        <end position="323"/>
    </location>
</feature>
<name>A0A1S1Z2X4_FLAPC</name>
<evidence type="ECO:0000256" key="2">
    <source>
        <dbReference type="ARBA" id="ARBA00022801"/>
    </source>
</evidence>
<evidence type="ECO:0000313" key="7">
    <source>
        <dbReference type="Proteomes" id="UP000179797"/>
    </source>
</evidence>
<dbReference type="InterPro" id="IPR000805">
    <property type="entry name" value="Glyco_hydro_26"/>
</dbReference>
<evidence type="ECO:0000256" key="1">
    <source>
        <dbReference type="ARBA" id="ARBA00007754"/>
    </source>
</evidence>
<dbReference type="EMBL" id="JRYR02000001">
    <property type="protein sequence ID" value="OHX67634.1"/>
    <property type="molecule type" value="Genomic_DNA"/>
</dbReference>
<dbReference type="GO" id="GO:0006080">
    <property type="term" value="P:substituted mannan metabolic process"/>
    <property type="evidence" value="ECO:0007669"/>
    <property type="project" value="InterPro"/>
</dbReference>
<feature type="active site" description="Proton donor" evidence="4">
    <location>
        <position position="181"/>
    </location>
</feature>
<reference evidence="6 7" key="1">
    <citation type="journal article" date="2012" name="Int. J. Syst. Evol. Microbiol.">
        <title>Flammeovirga pacifica sp. nov., isolated from deep-sea sediment.</title>
        <authorList>
            <person name="Xu H."/>
            <person name="Fu Y."/>
            <person name="Yang N."/>
            <person name="Ding Z."/>
            <person name="Lai Q."/>
            <person name="Zeng R."/>
        </authorList>
    </citation>
    <scope>NUCLEOTIDE SEQUENCE [LARGE SCALE GENOMIC DNA]</scope>
    <source>
        <strain evidence="7">DSM 24597 / LMG 26175 / WPAGA1</strain>
    </source>
</reference>
<keyword evidence="7" id="KW-1185">Reference proteome</keyword>
<organism evidence="6 7">
    <name type="scientific">Flammeovirga pacifica</name>
    <dbReference type="NCBI Taxonomy" id="915059"/>
    <lineage>
        <taxon>Bacteria</taxon>
        <taxon>Pseudomonadati</taxon>
        <taxon>Bacteroidota</taxon>
        <taxon>Cytophagia</taxon>
        <taxon>Cytophagales</taxon>
        <taxon>Flammeovirgaceae</taxon>
        <taxon>Flammeovirga</taxon>
    </lineage>
</organism>
<dbReference type="STRING" id="915059.NH26_15375"/>
<evidence type="ECO:0000313" key="6">
    <source>
        <dbReference type="EMBL" id="OHX67634.1"/>
    </source>
</evidence>
<dbReference type="GO" id="GO:0016985">
    <property type="term" value="F:mannan endo-1,4-beta-mannosidase activity"/>
    <property type="evidence" value="ECO:0007669"/>
    <property type="project" value="InterPro"/>
</dbReference>
<proteinExistence type="inferred from homology"/>
<evidence type="ECO:0000256" key="4">
    <source>
        <dbReference type="PROSITE-ProRule" id="PRU01100"/>
    </source>
</evidence>
<dbReference type="GO" id="GO:0045493">
    <property type="term" value="P:xylan catabolic process"/>
    <property type="evidence" value="ECO:0007669"/>
    <property type="project" value="UniProtKB-KW"/>
</dbReference>
<dbReference type="RefSeq" id="WP_052432232.1">
    <property type="nucleotide sequence ID" value="NZ_JRYR02000001.1"/>
</dbReference>
<dbReference type="InterPro" id="IPR017853">
    <property type="entry name" value="GH"/>
</dbReference>
<dbReference type="PANTHER" id="PTHR40079">
    <property type="entry name" value="MANNAN ENDO-1,4-BETA-MANNOSIDASE E-RELATED"/>
    <property type="match status" value="1"/>
</dbReference>
<dbReference type="PROSITE" id="PS51764">
    <property type="entry name" value="GH26"/>
    <property type="match status" value="1"/>
</dbReference>
<dbReference type="PANTHER" id="PTHR40079:SF4">
    <property type="entry name" value="GH26 DOMAIN-CONTAINING PROTEIN-RELATED"/>
    <property type="match status" value="1"/>
</dbReference>
<feature type="active site" description="Nucleophile" evidence="4">
    <location>
        <position position="271"/>
    </location>
</feature>
<accession>A0A1S1Z2X4</accession>
<evidence type="ECO:0000256" key="3">
    <source>
        <dbReference type="ARBA" id="ARBA00023295"/>
    </source>
</evidence>
<dbReference type="Proteomes" id="UP000179797">
    <property type="component" value="Unassembled WGS sequence"/>
</dbReference>
<dbReference type="InterPro" id="IPR022790">
    <property type="entry name" value="GH26_dom"/>
</dbReference>
<dbReference type="PROSITE" id="PS51257">
    <property type="entry name" value="PROKAR_LIPOPROTEIN"/>
    <property type="match status" value="1"/>
</dbReference>
<sequence>MYKIVLGWLVCSLIGIMGCEQSEKSNTIQEASLSPPNITSSKKIRAKFEPEDGKVLVFIGQELSAIGGLEKYNDGYLDHFDRRPAGFTAYSFLTPGDTTFGFVHKGLDGIISTDNWGDNDSNMSLQLNDPDYTDMCLAIGLGMVGHEDKVANGVHDEMIKELGAFVQSIAPRPVFLRIGYEFDGHPWNHYEKENYLKAYRRVKDIMDDMGVDNVAFVWQSAGFVSTMDELEEWYPGDDYVDWCSFSFFARWREQEMIEFAKKKGKPVFIAEASATVSGPNMKFDNLTLPMDFNNPEDAQLAWNKWFTPFFQTIHDHPKTVKAISYINCNWKAHPMWEDNPTFKGIDARLQENKELKAKWEKEISKSNYVMSSPTLYSDLQKSL</sequence>
<dbReference type="SUPFAM" id="SSF51445">
    <property type="entry name" value="(Trans)glycosidases"/>
    <property type="match status" value="1"/>
</dbReference>